<dbReference type="InterPro" id="IPR000835">
    <property type="entry name" value="HTH_MarR-typ"/>
</dbReference>
<keyword evidence="6" id="KW-1185">Reference proteome</keyword>
<evidence type="ECO:0000313" key="6">
    <source>
        <dbReference type="Proteomes" id="UP000269669"/>
    </source>
</evidence>
<dbReference type="RefSeq" id="WP_125483701.1">
    <property type="nucleotide sequence ID" value="NZ_RSDW01000001.1"/>
</dbReference>
<accession>A0A3R9R0B5</accession>
<keyword evidence="3" id="KW-0804">Transcription</keyword>
<dbReference type="GO" id="GO:0006950">
    <property type="term" value="P:response to stress"/>
    <property type="evidence" value="ECO:0007669"/>
    <property type="project" value="TreeGrafter"/>
</dbReference>
<dbReference type="GO" id="GO:0003677">
    <property type="term" value="F:DNA binding"/>
    <property type="evidence" value="ECO:0007669"/>
    <property type="project" value="UniProtKB-KW"/>
</dbReference>
<dbReference type="PROSITE" id="PS50995">
    <property type="entry name" value="HTH_MARR_2"/>
    <property type="match status" value="1"/>
</dbReference>
<gene>
    <name evidence="5" type="ORF">EDE15_0359</name>
</gene>
<proteinExistence type="predicted"/>
<keyword evidence="2" id="KW-0238">DNA-binding</keyword>
<dbReference type="SMART" id="SM00347">
    <property type="entry name" value="HTH_MARR"/>
    <property type="match status" value="1"/>
</dbReference>
<keyword evidence="1" id="KW-0805">Transcription regulation</keyword>
<comment type="caution">
    <text evidence="5">The sequence shown here is derived from an EMBL/GenBank/DDBJ whole genome shotgun (WGS) entry which is preliminary data.</text>
</comment>
<dbReference type="Proteomes" id="UP000269669">
    <property type="component" value="Unassembled WGS sequence"/>
</dbReference>
<dbReference type="PANTHER" id="PTHR33164">
    <property type="entry name" value="TRANSCRIPTIONAL REGULATOR, MARR FAMILY"/>
    <property type="match status" value="1"/>
</dbReference>
<evidence type="ECO:0000256" key="3">
    <source>
        <dbReference type="ARBA" id="ARBA00023163"/>
    </source>
</evidence>
<dbReference type="OrthoDB" id="119252at2"/>
<dbReference type="AlphaFoldDB" id="A0A3R9R0B5"/>
<dbReference type="InterPro" id="IPR036390">
    <property type="entry name" value="WH_DNA-bd_sf"/>
</dbReference>
<sequence length="147" mass="16367">MPSPKGGNPLNCMCSSMRRATRLMTRMYDEALSAAGVSASQFELLANIRGRQPVDQRTLVRAIDSDQTTLSRNLAVLLERGWIELSADEKDGRKSLYRLTKTGTTTLSQAFACWEEVQTKLQQRIGAGQWKELMDLSNDVANAITEL</sequence>
<evidence type="ECO:0000256" key="2">
    <source>
        <dbReference type="ARBA" id="ARBA00023125"/>
    </source>
</evidence>
<dbReference type="SUPFAM" id="SSF46785">
    <property type="entry name" value="Winged helix' DNA-binding domain"/>
    <property type="match status" value="1"/>
</dbReference>
<dbReference type="InterPro" id="IPR057527">
    <property type="entry name" value="HVO_A0261-like_N"/>
</dbReference>
<dbReference type="EMBL" id="RSDW01000001">
    <property type="protein sequence ID" value="RSL14891.1"/>
    <property type="molecule type" value="Genomic_DNA"/>
</dbReference>
<dbReference type="InterPro" id="IPR039422">
    <property type="entry name" value="MarR/SlyA-like"/>
</dbReference>
<dbReference type="Pfam" id="PF25213">
    <property type="entry name" value="HVO_A0261_N"/>
    <property type="match status" value="1"/>
</dbReference>
<reference evidence="5 6" key="1">
    <citation type="submission" date="2018-12" db="EMBL/GenBank/DDBJ databases">
        <title>Sequencing of bacterial isolates from soil warming experiment in Harvard Forest, Massachusetts, USA.</title>
        <authorList>
            <person name="Deangelis K."/>
        </authorList>
    </citation>
    <scope>NUCLEOTIDE SEQUENCE [LARGE SCALE GENOMIC DNA]</scope>
    <source>
        <strain evidence="5 6">EB153</strain>
    </source>
</reference>
<evidence type="ECO:0000313" key="5">
    <source>
        <dbReference type="EMBL" id="RSL14891.1"/>
    </source>
</evidence>
<evidence type="ECO:0000256" key="1">
    <source>
        <dbReference type="ARBA" id="ARBA00023015"/>
    </source>
</evidence>
<evidence type="ECO:0000259" key="4">
    <source>
        <dbReference type="PROSITE" id="PS50995"/>
    </source>
</evidence>
<protein>
    <submittedName>
        <fullName evidence="5">MarR family transcriptional regulator</fullName>
    </submittedName>
</protein>
<name>A0A3R9R0B5_9BACT</name>
<feature type="domain" description="HTH marR-type" evidence="4">
    <location>
        <begin position="10"/>
        <end position="142"/>
    </location>
</feature>
<dbReference type="Gene3D" id="1.10.10.10">
    <property type="entry name" value="Winged helix-like DNA-binding domain superfamily/Winged helix DNA-binding domain"/>
    <property type="match status" value="1"/>
</dbReference>
<dbReference type="PROSITE" id="PS01117">
    <property type="entry name" value="HTH_MARR_1"/>
    <property type="match status" value="1"/>
</dbReference>
<organism evidence="5 6">
    <name type="scientific">Edaphobacter aggregans</name>
    <dbReference type="NCBI Taxonomy" id="570835"/>
    <lineage>
        <taxon>Bacteria</taxon>
        <taxon>Pseudomonadati</taxon>
        <taxon>Acidobacteriota</taxon>
        <taxon>Terriglobia</taxon>
        <taxon>Terriglobales</taxon>
        <taxon>Acidobacteriaceae</taxon>
        <taxon>Edaphobacter</taxon>
    </lineage>
</organism>
<dbReference type="InterPro" id="IPR023187">
    <property type="entry name" value="Tscrpt_reg_MarR-type_CS"/>
</dbReference>
<dbReference type="GO" id="GO:0003700">
    <property type="term" value="F:DNA-binding transcription factor activity"/>
    <property type="evidence" value="ECO:0007669"/>
    <property type="project" value="InterPro"/>
</dbReference>
<dbReference type="PANTHER" id="PTHR33164:SF105">
    <property type="entry name" value="TRANSCRIPTIONAL REPRESSOR PROTEIN-RELATED"/>
    <property type="match status" value="1"/>
</dbReference>
<dbReference type="InterPro" id="IPR036388">
    <property type="entry name" value="WH-like_DNA-bd_sf"/>
</dbReference>